<dbReference type="Gene3D" id="3.30.1360.120">
    <property type="entry name" value="Probable tRNA modification gtpase trme, domain 1"/>
    <property type="match status" value="1"/>
</dbReference>
<dbReference type="NCBIfam" id="TIGR00231">
    <property type="entry name" value="small_GTP"/>
    <property type="match status" value="1"/>
</dbReference>
<evidence type="ECO:0000256" key="3">
    <source>
        <dbReference type="ARBA" id="ARBA00022741"/>
    </source>
</evidence>
<keyword evidence="3 6" id="KW-0547">Nucleotide-binding</keyword>
<feature type="binding site" evidence="6">
    <location>
        <begin position="256"/>
        <end position="262"/>
    </location>
    <ligand>
        <name>GTP</name>
        <dbReference type="ChEBI" id="CHEBI:37565"/>
    </ligand>
</feature>
<comment type="similarity">
    <text evidence="1 6">Belongs to the TRAFAC class TrmE-Era-EngA-EngB-Septin-like GTPase superfamily. TrmE GTPase family.</text>
</comment>
<protein>
    <recommendedName>
        <fullName evidence="6">tRNA modification GTPase MnmE</fullName>
        <ecNumber evidence="6">3.6.-.-</ecNumber>
    </recommendedName>
</protein>
<dbReference type="InterPro" id="IPR027368">
    <property type="entry name" value="MnmE_dom2"/>
</dbReference>
<evidence type="ECO:0000313" key="10">
    <source>
        <dbReference type="EMBL" id="HDQ99679.1"/>
    </source>
</evidence>
<evidence type="ECO:0000256" key="2">
    <source>
        <dbReference type="ARBA" id="ARBA00022694"/>
    </source>
</evidence>
<name>A0A7V0XFC3_UNCW3</name>
<evidence type="ECO:0000256" key="5">
    <source>
        <dbReference type="ARBA" id="ARBA00023134"/>
    </source>
</evidence>
<evidence type="ECO:0000259" key="8">
    <source>
        <dbReference type="Pfam" id="PF10396"/>
    </source>
</evidence>
<dbReference type="InterPro" id="IPR004520">
    <property type="entry name" value="GTPase_MnmE"/>
</dbReference>
<gene>
    <name evidence="6" type="primary">mnmE</name>
    <name evidence="6" type="synonym">trmE</name>
    <name evidence="10" type="ORF">ENN51_05265</name>
</gene>
<dbReference type="InterPro" id="IPR027266">
    <property type="entry name" value="TrmE/GcvT-like"/>
</dbReference>
<feature type="binding site" evidence="6">
    <location>
        <position position="460"/>
    </location>
    <ligand>
        <name>(6S)-5-formyl-5,6,7,8-tetrahydrofolate</name>
        <dbReference type="ChEBI" id="CHEBI:57457"/>
    </ligand>
</feature>
<feature type="domain" description="MnmE helical" evidence="9">
    <location>
        <begin position="136"/>
        <end position="457"/>
    </location>
</feature>
<dbReference type="EC" id="3.6.-.-" evidence="6"/>
<dbReference type="Gene3D" id="3.40.50.300">
    <property type="entry name" value="P-loop containing nucleotide triphosphate hydrolases"/>
    <property type="match status" value="1"/>
</dbReference>
<dbReference type="AlphaFoldDB" id="A0A7V0XFC3"/>
<dbReference type="GO" id="GO:0003924">
    <property type="term" value="F:GTPase activity"/>
    <property type="evidence" value="ECO:0007669"/>
    <property type="project" value="UniProtKB-UniRule"/>
</dbReference>
<keyword evidence="6" id="KW-0378">Hydrolase</keyword>
<dbReference type="InterPro" id="IPR027417">
    <property type="entry name" value="P-loop_NTPase"/>
</dbReference>
<dbReference type="GO" id="GO:0002098">
    <property type="term" value="P:tRNA wobble uridine modification"/>
    <property type="evidence" value="ECO:0007669"/>
    <property type="project" value="TreeGrafter"/>
</dbReference>
<evidence type="ECO:0000259" key="9">
    <source>
        <dbReference type="Pfam" id="PF12631"/>
    </source>
</evidence>
<comment type="caution">
    <text evidence="10">The sequence shown here is derived from an EMBL/GenBank/DDBJ whole genome shotgun (WGS) entry which is preliminary data.</text>
</comment>
<keyword evidence="2 6" id="KW-0819">tRNA processing</keyword>
<evidence type="ECO:0000256" key="4">
    <source>
        <dbReference type="ARBA" id="ARBA00022958"/>
    </source>
</evidence>
<dbReference type="GO" id="GO:0030488">
    <property type="term" value="P:tRNA methylation"/>
    <property type="evidence" value="ECO:0007669"/>
    <property type="project" value="TreeGrafter"/>
</dbReference>
<proteinExistence type="inferred from homology"/>
<keyword evidence="6" id="KW-0963">Cytoplasm</keyword>
<feature type="domain" description="GTP-binding protein TrmE N-terminal" evidence="8">
    <location>
        <begin position="16"/>
        <end position="133"/>
    </location>
</feature>
<dbReference type="GO" id="GO:0005525">
    <property type="term" value="F:GTP binding"/>
    <property type="evidence" value="ECO:0007669"/>
    <property type="project" value="UniProtKB-UniRule"/>
</dbReference>
<dbReference type="Proteomes" id="UP000885672">
    <property type="component" value="Unassembled WGS sequence"/>
</dbReference>
<keyword evidence="5 6" id="KW-0342">GTP-binding</keyword>
<feature type="binding site" evidence="6">
    <location>
        <position position="33"/>
    </location>
    <ligand>
        <name>(6S)-5-formyl-5,6,7,8-tetrahydrofolate</name>
        <dbReference type="ChEBI" id="CHEBI:57457"/>
    </ligand>
</feature>
<dbReference type="Pfam" id="PF01926">
    <property type="entry name" value="MMR_HSR1"/>
    <property type="match status" value="1"/>
</dbReference>
<dbReference type="InterPro" id="IPR005225">
    <property type="entry name" value="Small_GTP-bd"/>
</dbReference>
<dbReference type="Gene3D" id="1.20.120.430">
    <property type="entry name" value="tRNA modification GTPase MnmE domain 2"/>
    <property type="match status" value="1"/>
</dbReference>
<comment type="caution">
    <text evidence="6">Lacks conserved residue(s) required for the propagation of feature annotation.</text>
</comment>
<comment type="cofactor">
    <cofactor evidence="6">
        <name>K(+)</name>
        <dbReference type="ChEBI" id="CHEBI:29103"/>
    </cofactor>
    <text evidence="6">Binds 1 potassium ion per subunit.</text>
</comment>
<feature type="binding site" evidence="6">
    <location>
        <position position="262"/>
    </location>
    <ligand>
        <name>Mg(2+)</name>
        <dbReference type="ChEBI" id="CHEBI:18420"/>
    </ligand>
</feature>
<evidence type="ECO:0000256" key="6">
    <source>
        <dbReference type="HAMAP-Rule" id="MF_00379"/>
    </source>
</evidence>
<dbReference type="InterPro" id="IPR025867">
    <property type="entry name" value="MnmE_helical"/>
</dbReference>
<dbReference type="CDD" id="cd14858">
    <property type="entry name" value="TrmE_N"/>
    <property type="match status" value="1"/>
</dbReference>
<sequence>MSSSRRPRNSRVKTDTICAVATPPGVGGIAVVRVSGPLTFPVLDRVVRGFRPSRQPDHTVRFGRVVGRDGAELDEVVVAAFRAPRSYTGEDVAEVSCHGGDYIAGELVRLFCGQGCRPAGPGEFSRRAVLNGRLSLSRAEAVLDLINARTPQAHAAALARYHGGLAHRTRAMLAELDECRARLEYYIGFDESDAVRPRDFEHRGRRLLVQVERLSADAERARFLHEGARVAIVGRSNVGKSTLFNRLAGEERALVAPGPGTTRDRVETTVAFGGVPVLLSDTGGIPARTGGRLARGVAERTAQAVDAADLVIAVFDGSEPARPADRRVLRTLDPTAGAGREVLCVVNKCDRKERLGAGFLSPCRRPVIRVSARTGTNIGRLRSFVARRFRPGRETAATNRRHRSALNDCRAALARALTAPDSACALAELELAHAALAGLDAPADRADVLDRVFNRFCVGK</sequence>
<reference evidence="10" key="1">
    <citation type="journal article" date="2020" name="mSystems">
        <title>Genome- and Community-Level Interaction Insights into Carbon Utilization and Element Cycling Functions of Hydrothermarchaeota in Hydrothermal Sediment.</title>
        <authorList>
            <person name="Zhou Z."/>
            <person name="Liu Y."/>
            <person name="Xu W."/>
            <person name="Pan J."/>
            <person name="Luo Z.H."/>
            <person name="Li M."/>
        </authorList>
    </citation>
    <scope>NUCLEOTIDE SEQUENCE [LARGE SCALE GENOMIC DNA]</scope>
    <source>
        <strain evidence="10">SpSt-1182</strain>
    </source>
</reference>
<comment type="subcellular location">
    <subcellularLocation>
        <location evidence="6">Cytoplasm</location>
    </subcellularLocation>
</comment>
<keyword evidence="4 6" id="KW-0630">Potassium</keyword>
<dbReference type="GO" id="GO:0005829">
    <property type="term" value="C:cytosol"/>
    <property type="evidence" value="ECO:0007669"/>
    <property type="project" value="TreeGrafter"/>
</dbReference>
<dbReference type="Pfam" id="PF12631">
    <property type="entry name" value="MnmE_helical"/>
    <property type="match status" value="1"/>
</dbReference>
<feature type="binding site" evidence="6">
    <location>
        <position position="133"/>
    </location>
    <ligand>
        <name>(6S)-5-formyl-5,6,7,8-tetrahydrofolate</name>
        <dbReference type="ChEBI" id="CHEBI:57457"/>
    </ligand>
</feature>
<evidence type="ECO:0000256" key="1">
    <source>
        <dbReference type="ARBA" id="ARBA00011043"/>
    </source>
</evidence>
<feature type="binding site" evidence="6">
    <location>
        <begin position="371"/>
        <end position="373"/>
    </location>
    <ligand>
        <name>GTP</name>
        <dbReference type="ChEBI" id="CHEBI:37565"/>
    </ligand>
</feature>
<dbReference type="HAMAP" id="MF_00379">
    <property type="entry name" value="GTPase_MnmE"/>
    <property type="match status" value="1"/>
</dbReference>
<comment type="subunit">
    <text evidence="6">Homodimer. Heterotetramer of two MnmE and two MnmG subunits.</text>
</comment>
<feature type="domain" description="G" evidence="7">
    <location>
        <begin position="229"/>
        <end position="348"/>
    </location>
</feature>
<dbReference type="InterPro" id="IPR006073">
    <property type="entry name" value="GTP-bd"/>
</dbReference>
<dbReference type="InterPro" id="IPR031168">
    <property type="entry name" value="G_TrmE"/>
</dbReference>
<dbReference type="GO" id="GO:0046872">
    <property type="term" value="F:metal ion binding"/>
    <property type="evidence" value="ECO:0007669"/>
    <property type="project" value="UniProtKB-KW"/>
</dbReference>
<feature type="binding site" evidence="6">
    <location>
        <begin position="237"/>
        <end position="242"/>
    </location>
    <ligand>
        <name>GTP</name>
        <dbReference type="ChEBI" id="CHEBI:37565"/>
    </ligand>
</feature>
<dbReference type="EMBL" id="DSBX01000201">
    <property type="protein sequence ID" value="HDQ99679.1"/>
    <property type="molecule type" value="Genomic_DNA"/>
</dbReference>
<dbReference type="InterPro" id="IPR018948">
    <property type="entry name" value="GTP-bd_TrmE_N"/>
</dbReference>
<dbReference type="Pfam" id="PF10396">
    <property type="entry name" value="TrmE_N"/>
    <property type="match status" value="1"/>
</dbReference>
<organism evidence="10">
    <name type="scientific">candidate division WOR-3 bacterium</name>
    <dbReference type="NCBI Taxonomy" id="2052148"/>
    <lineage>
        <taxon>Bacteria</taxon>
        <taxon>Bacteria division WOR-3</taxon>
    </lineage>
</organism>
<keyword evidence="6" id="KW-0460">Magnesium</keyword>
<comment type="function">
    <text evidence="6">Exhibits a very high intrinsic GTPase hydrolysis rate. Involved in the addition of a carboxymethylaminomethyl (cmnm) group at the wobble position (U34) of certain tRNAs, forming tRNA-cmnm(5)s(2)U34.</text>
</comment>
<keyword evidence="6" id="KW-0479">Metal-binding</keyword>
<dbReference type="PANTHER" id="PTHR42714">
    <property type="entry name" value="TRNA MODIFICATION GTPASE GTPBP3"/>
    <property type="match status" value="1"/>
</dbReference>
<dbReference type="SUPFAM" id="SSF52540">
    <property type="entry name" value="P-loop containing nucleoside triphosphate hydrolases"/>
    <property type="match status" value="1"/>
</dbReference>
<dbReference type="CDD" id="cd04164">
    <property type="entry name" value="trmE"/>
    <property type="match status" value="1"/>
</dbReference>
<evidence type="ECO:0000259" key="7">
    <source>
        <dbReference type="Pfam" id="PF01926"/>
    </source>
</evidence>
<feature type="binding site" evidence="6">
    <location>
        <position position="241"/>
    </location>
    <ligand>
        <name>Mg(2+)</name>
        <dbReference type="ChEBI" id="CHEBI:18420"/>
    </ligand>
</feature>
<feature type="binding site" evidence="6">
    <location>
        <position position="94"/>
    </location>
    <ligand>
        <name>(6S)-5-formyl-5,6,7,8-tetrahydrofolate</name>
        <dbReference type="ChEBI" id="CHEBI:57457"/>
    </ligand>
</feature>
<dbReference type="PANTHER" id="PTHR42714:SF2">
    <property type="entry name" value="TRNA MODIFICATION GTPASE GTPBP3, MITOCHONDRIAL"/>
    <property type="match status" value="1"/>
</dbReference>
<accession>A0A7V0XFC3</accession>